<reference evidence="1" key="1">
    <citation type="submission" date="2019-12" db="EMBL/GenBank/DDBJ databases">
        <title>Genome sequencing and annotation of Brassica cretica.</title>
        <authorList>
            <person name="Studholme D.J."/>
            <person name="Sarris P."/>
        </authorList>
    </citation>
    <scope>NUCLEOTIDE SEQUENCE</scope>
    <source>
        <strain evidence="1">PFS-109/04</strain>
        <tissue evidence="1">Leaf</tissue>
    </source>
</reference>
<comment type="caution">
    <text evidence="1">The sequence shown here is derived from an EMBL/GenBank/DDBJ whole genome shotgun (WGS) entry which is preliminary data.</text>
</comment>
<protein>
    <submittedName>
        <fullName evidence="1">Uncharacterized protein</fullName>
    </submittedName>
</protein>
<accession>A0A8S9NWN4</accession>
<dbReference type="Proteomes" id="UP000712600">
    <property type="component" value="Unassembled WGS sequence"/>
</dbReference>
<gene>
    <name evidence="1" type="ORF">F2Q69_00004744</name>
</gene>
<feature type="non-terminal residue" evidence="1">
    <location>
        <position position="1"/>
    </location>
</feature>
<organism evidence="1 2">
    <name type="scientific">Brassica cretica</name>
    <name type="common">Mustard</name>
    <dbReference type="NCBI Taxonomy" id="69181"/>
    <lineage>
        <taxon>Eukaryota</taxon>
        <taxon>Viridiplantae</taxon>
        <taxon>Streptophyta</taxon>
        <taxon>Embryophyta</taxon>
        <taxon>Tracheophyta</taxon>
        <taxon>Spermatophyta</taxon>
        <taxon>Magnoliopsida</taxon>
        <taxon>eudicotyledons</taxon>
        <taxon>Gunneridae</taxon>
        <taxon>Pentapetalae</taxon>
        <taxon>rosids</taxon>
        <taxon>malvids</taxon>
        <taxon>Brassicales</taxon>
        <taxon>Brassicaceae</taxon>
        <taxon>Brassiceae</taxon>
        <taxon>Brassica</taxon>
    </lineage>
</organism>
<dbReference type="AlphaFoldDB" id="A0A8S9NWN4"/>
<evidence type="ECO:0000313" key="1">
    <source>
        <dbReference type="EMBL" id="KAF3506471.1"/>
    </source>
</evidence>
<proteinExistence type="predicted"/>
<sequence>VIFHLWKQKNNLVHNQSTILASIVFYGIDKELRNIISARRVRKRFSDLMVTWLR</sequence>
<name>A0A8S9NWN4_BRACR</name>
<evidence type="ECO:0000313" key="2">
    <source>
        <dbReference type="Proteomes" id="UP000712600"/>
    </source>
</evidence>
<dbReference type="EMBL" id="QGKX02001521">
    <property type="protein sequence ID" value="KAF3506471.1"/>
    <property type="molecule type" value="Genomic_DNA"/>
</dbReference>